<evidence type="ECO:0000256" key="1">
    <source>
        <dbReference type="SAM" id="Phobius"/>
    </source>
</evidence>
<evidence type="ECO:0000313" key="3">
    <source>
        <dbReference type="Proteomes" id="UP000189739"/>
    </source>
</evidence>
<evidence type="ECO:0000313" key="2">
    <source>
        <dbReference type="EMBL" id="OOQ58566.1"/>
    </source>
</evidence>
<keyword evidence="1" id="KW-1133">Transmembrane helix</keyword>
<dbReference type="AlphaFoldDB" id="A0A1S9PC47"/>
<organism evidence="2 3">
    <name type="scientific">Mucilaginibacter pedocola</name>
    <dbReference type="NCBI Taxonomy" id="1792845"/>
    <lineage>
        <taxon>Bacteria</taxon>
        <taxon>Pseudomonadati</taxon>
        <taxon>Bacteroidota</taxon>
        <taxon>Sphingobacteriia</taxon>
        <taxon>Sphingobacteriales</taxon>
        <taxon>Sphingobacteriaceae</taxon>
        <taxon>Mucilaginibacter</taxon>
    </lineage>
</organism>
<dbReference type="EMBL" id="MBTF01000023">
    <property type="protein sequence ID" value="OOQ58566.1"/>
    <property type="molecule type" value="Genomic_DNA"/>
</dbReference>
<sequence length="85" mass="10104">MLRYLIIIICILYIVQYVFKLLLPAIFRAVINNVQQNAQQNAQQQYYKQQQPKPDGRVKVDYIPEGKKQRLPDSEGEFVDYEEIK</sequence>
<reference evidence="2 3" key="1">
    <citation type="submission" date="2016-07" db="EMBL/GenBank/DDBJ databases">
        <title>Genomic analysis of zinc-resistant bacterium Mucilaginibacter pedocola TBZ30.</title>
        <authorList>
            <person name="Huang J."/>
            <person name="Tang J."/>
        </authorList>
    </citation>
    <scope>NUCLEOTIDE SEQUENCE [LARGE SCALE GENOMIC DNA]</scope>
    <source>
        <strain evidence="2 3">TBZ30</strain>
    </source>
</reference>
<protein>
    <recommendedName>
        <fullName evidence="4">DUF4834 domain-containing protein</fullName>
    </recommendedName>
</protein>
<feature type="transmembrane region" description="Helical" evidence="1">
    <location>
        <begin position="6"/>
        <end position="27"/>
    </location>
</feature>
<proteinExistence type="predicted"/>
<dbReference type="RefSeq" id="WP_078349264.1">
    <property type="nucleotide sequence ID" value="NZ_MBTF01000023.1"/>
</dbReference>
<evidence type="ECO:0008006" key="4">
    <source>
        <dbReference type="Google" id="ProtNLM"/>
    </source>
</evidence>
<dbReference type="Proteomes" id="UP000189739">
    <property type="component" value="Unassembled WGS sequence"/>
</dbReference>
<dbReference type="STRING" id="1792845.BC343_07825"/>
<name>A0A1S9PC47_9SPHI</name>
<accession>A0A1S9PC47</accession>
<keyword evidence="1" id="KW-0472">Membrane</keyword>
<gene>
    <name evidence="2" type="ORF">BC343_07825</name>
</gene>
<keyword evidence="3" id="KW-1185">Reference proteome</keyword>
<dbReference type="InterPro" id="IPR032272">
    <property type="entry name" value="DUF4834"/>
</dbReference>
<dbReference type="OrthoDB" id="799376at2"/>
<comment type="caution">
    <text evidence="2">The sequence shown here is derived from an EMBL/GenBank/DDBJ whole genome shotgun (WGS) entry which is preliminary data.</text>
</comment>
<dbReference type="Pfam" id="PF16118">
    <property type="entry name" value="DUF4834"/>
    <property type="match status" value="1"/>
</dbReference>
<keyword evidence="1" id="KW-0812">Transmembrane</keyword>